<dbReference type="Gene3D" id="1.20.120.530">
    <property type="entry name" value="GntR ligand-binding domain-like"/>
    <property type="match status" value="1"/>
</dbReference>
<accession>A0A1Z5YXR4</accession>
<sequence length="234" mass="25578">MLPAHLFLKTEFAGHGTASETIRTALRTAILEDVLEPGQPLPQSELAAGFGVSIIPVREALKHLEAEGLVAFLPNRGATVVGLEEADVLEYSQIRALLEEQAAAFAVQNMTRVDLARIEDAYEAFVEGTRGSNGAVKSGALNRAFHNAIYAAANKPRLLAMIDDLHIRLDRYIRGHLRIEGRKDTTDSEHLAILEACRAKDADLAASLTRTHILHAADISVQVFRQKRRLSQTG</sequence>
<evidence type="ECO:0000259" key="4">
    <source>
        <dbReference type="PROSITE" id="PS50949"/>
    </source>
</evidence>
<evidence type="ECO:0000256" key="2">
    <source>
        <dbReference type="ARBA" id="ARBA00023125"/>
    </source>
</evidence>
<dbReference type="Proteomes" id="UP000196086">
    <property type="component" value="Unassembled WGS sequence"/>
</dbReference>
<dbReference type="STRING" id="1231339.Abci_011_232"/>
<evidence type="ECO:0000313" key="10">
    <source>
        <dbReference type="Proteomes" id="UP000321891"/>
    </source>
</evidence>
<feature type="domain" description="HTH gntR-type" evidence="4">
    <location>
        <begin position="16"/>
        <end position="83"/>
    </location>
</feature>
<evidence type="ECO:0000256" key="3">
    <source>
        <dbReference type="ARBA" id="ARBA00023163"/>
    </source>
</evidence>
<dbReference type="AlphaFoldDB" id="A0A1Z5YXR4"/>
<accession>A0A0D6N3C4</accession>
<evidence type="ECO:0000313" key="7">
    <source>
        <dbReference type="EMBL" id="OUJ04138.1"/>
    </source>
</evidence>
<dbReference type="PROSITE" id="PS50949">
    <property type="entry name" value="HTH_GNTR"/>
    <property type="match status" value="1"/>
</dbReference>
<organism evidence="7 9">
    <name type="scientific">Acetobacter cibinongensis</name>
    <dbReference type="NCBI Taxonomy" id="146475"/>
    <lineage>
        <taxon>Bacteria</taxon>
        <taxon>Pseudomonadati</taxon>
        <taxon>Pseudomonadota</taxon>
        <taxon>Alphaproteobacteria</taxon>
        <taxon>Acetobacterales</taxon>
        <taxon>Acetobacteraceae</taxon>
        <taxon>Acetobacter</taxon>
    </lineage>
</organism>
<dbReference type="InterPro" id="IPR008920">
    <property type="entry name" value="TF_FadR/GntR_C"/>
</dbReference>
<protein>
    <submittedName>
        <fullName evidence="6 7">Transcriptional regulator</fullName>
    </submittedName>
    <submittedName>
        <fullName evidence="5">Transcriptional regulator GntR</fullName>
    </submittedName>
</protein>
<dbReference type="GO" id="GO:0003700">
    <property type="term" value="F:DNA-binding transcription factor activity"/>
    <property type="evidence" value="ECO:0007669"/>
    <property type="project" value="InterPro"/>
</dbReference>
<dbReference type="Proteomes" id="UP000032671">
    <property type="component" value="Unassembled WGS sequence"/>
</dbReference>
<dbReference type="InterPro" id="IPR011711">
    <property type="entry name" value="GntR_C"/>
</dbReference>
<dbReference type="Gene3D" id="1.10.10.10">
    <property type="entry name" value="Winged helix-like DNA-binding domain superfamily/Winged helix DNA-binding domain"/>
    <property type="match status" value="1"/>
</dbReference>
<dbReference type="SMART" id="SM00895">
    <property type="entry name" value="FCD"/>
    <property type="match status" value="1"/>
</dbReference>
<dbReference type="RefSeq" id="WP_048838516.1">
    <property type="nucleotide sequence ID" value="NZ_BAMV01000011.1"/>
</dbReference>
<dbReference type="SUPFAM" id="SSF48008">
    <property type="entry name" value="GntR ligand-binding domain-like"/>
    <property type="match status" value="1"/>
</dbReference>
<dbReference type="Proteomes" id="UP000321891">
    <property type="component" value="Unassembled WGS sequence"/>
</dbReference>
<evidence type="ECO:0000313" key="5">
    <source>
        <dbReference type="EMBL" id="GAN60502.1"/>
    </source>
</evidence>
<dbReference type="CDD" id="cd07377">
    <property type="entry name" value="WHTH_GntR"/>
    <property type="match status" value="1"/>
</dbReference>
<evidence type="ECO:0000313" key="6">
    <source>
        <dbReference type="EMBL" id="GEL58206.1"/>
    </source>
</evidence>
<dbReference type="SUPFAM" id="SSF46785">
    <property type="entry name" value="Winged helix' DNA-binding domain"/>
    <property type="match status" value="1"/>
</dbReference>
<proteinExistence type="predicted"/>
<comment type="caution">
    <text evidence="7">The sequence shown here is derived from an EMBL/GenBank/DDBJ whole genome shotgun (WGS) entry which is preliminary data.</text>
</comment>
<keyword evidence="2" id="KW-0238">DNA-binding</keyword>
<dbReference type="PANTHER" id="PTHR43537:SF41">
    <property type="entry name" value="TRANSCRIPTIONAL REGULATORY PROTEIN"/>
    <property type="match status" value="1"/>
</dbReference>
<dbReference type="PANTHER" id="PTHR43537">
    <property type="entry name" value="TRANSCRIPTIONAL REGULATOR, GNTR FAMILY"/>
    <property type="match status" value="1"/>
</dbReference>
<keyword evidence="1" id="KW-0805">Transcription regulation</keyword>
<dbReference type="InterPro" id="IPR036390">
    <property type="entry name" value="WH_DNA-bd_sf"/>
</dbReference>
<dbReference type="EMBL" id="BJVU01000002">
    <property type="protein sequence ID" value="GEL58206.1"/>
    <property type="molecule type" value="Genomic_DNA"/>
</dbReference>
<evidence type="ECO:0000313" key="8">
    <source>
        <dbReference type="Proteomes" id="UP000032671"/>
    </source>
</evidence>
<reference evidence="7 9" key="2">
    <citation type="submission" date="2014-06" db="EMBL/GenBank/DDBJ databases">
        <authorList>
            <person name="Ju J."/>
            <person name="Zhang J."/>
        </authorList>
    </citation>
    <scope>NUCLEOTIDE SEQUENCE [LARGE SCALE GENOMIC DNA]</scope>
    <source>
        <strain evidence="7 9">DsW_47</strain>
    </source>
</reference>
<reference evidence="5 8" key="1">
    <citation type="submission" date="2012-11" db="EMBL/GenBank/DDBJ databases">
        <title>Whole genome sequence of Acetobacter cibinongensis 4H-1.</title>
        <authorList>
            <person name="Azuma Y."/>
            <person name="Higashiura N."/>
            <person name="Hirakawa H."/>
            <person name="Matsushita K."/>
        </authorList>
    </citation>
    <scope>NUCLEOTIDE SEQUENCE [LARGE SCALE GENOMIC DNA]</scope>
    <source>
        <strain evidence="5 8">4H-1</strain>
    </source>
</reference>
<name>A0A1Z5YXR4_9PROT</name>
<reference evidence="6 10" key="3">
    <citation type="submission" date="2019-07" db="EMBL/GenBank/DDBJ databases">
        <title>Whole genome shotgun sequence of Acetobacter cibinongensis NBRC 16605.</title>
        <authorList>
            <person name="Hosoyama A."/>
            <person name="Uohara A."/>
            <person name="Ohji S."/>
            <person name="Ichikawa N."/>
        </authorList>
    </citation>
    <scope>NUCLEOTIDE SEQUENCE [LARGE SCALE GENOMIC DNA]</scope>
    <source>
        <strain evidence="6 10">NBRC 16605</strain>
    </source>
</reference>
<dbReference type="EMBL" id="JOMQ01000007">
    <property type="protein sequence ID" value="OUJ04138.1"/>
    <property type="molecule type" value="Genomic_DNA"/>
</dbReference>
<keyword evidence="3" id="KW-0804">Transcription</keyword>
<dbReference type="OrthoDB" id="9812290at2"/>
<evidence type="ECO:0000256" key="1">
    <source>
        <dbReference type="ARBA" id="ARBA00023015"/>
    </source>
</evidence>
<dbReference type="EMBL" id="BAMV01000011">
    <property type="protein sequence ID" value="GAN60502.1"/>
    <property type="molecule type" value="Genomic_DNA"/>
</dbReference>
<gene>
    <name evidence="5" type="ORF">Abci_011_232</name>
    <name evidence="6" type="ORF">ACI01nite_08080</name>
    <name evidence="7" type="ORF">HK14_13650</name>
</gene>
<dbReference type="Pfam" id="PF00392">
    <property type="entry name" value="GntR"/>
    <property type="match status" value="1"/>
</dbReference>
<dbReference type="SMART" id="SM00345">
    <property type="entry name" value="HTH_GNTR"/>
    <property type="match status" value="1"/>
</dbReference>
<dbReference type="InterPro" id="IPR036388">
    <property type="entry name" value="WH-like_DNA-bd_sf"/>
</dbReference>
<keyword evidence="10" id="KW-1185">Reference proteome</keyword>
<dbReference type="GO" id="GO:0003677">
    <property type="term" value="F:DNA binding"/>
    <property type="evidence" value="ECO:0007669"/>
    <property type="project" value="UniProtKB-KW"/>
</dbReference>
<evidence type="ECO:0000313" key="9">
    <source>
        <dbReference type="Proteomes" id="UP000196086"/>
    </source>
</evidence>
<dbReference type="Pfam" id="PF07729">
    <property type="entry name" value="FCD"/>
    <property type="match status" value="1"/>
</dbReference>
<dbReference type="InterPro" id="IPR000524">
    <property type="entry name" value="Tscrpt_reg_HTH_GntR"/>
</dbReference>